<name>A0A2S6I107_9BACT</name>
<dbReference type="EMBL" id="PTJC01000007">
    <property type="protein sequence ID" value="PPK84563.1"/>
    <property type="molecule type" value="Genomic_DNA"/>
</dbReference>
<dbReference type="SFLD" id="SFLDS00003">
    <property type="entry name" value="Haloacid_Dehalogenase"/>
    <property type="match status" value="1"/>
</dbReference>
<dbReference type="Gene3D" id="3.40.50.1000">
    <property type="entry name" value="HAD superfamily/HAD-like"/>
    <property type="match status" value="1"/>
</dbReference>
<dbReference type="PANTHER" id="PTHR43611:SF3">
    <property type="entry name" value="FLAVIN MONONUCLEOTIDE HYDROLASE 1, CHLOROPLATIC"/>
    <property type="match status" value="1"/>
</dbReference>
<comment type="caution">
    <text evidence="1">The sequence shown here is derived from an EMBL/GenBank/DDBJ whole genome shotgun (WGS) entry which is preliminary data.</text>
</comment>
<proteinExistence type="predicted"/>
<dbReference type="AlphaFoldDB" id="A0A2S6I107"/>
<dbReference type="OrthoDB" id="9797415at2"/>
<accession>A0A2S6I107</accession>
<dbReference type="RefSeq" id="WP_104421289.1">
    <property type="nucleotide sequence ID" value="NZ_PTJC01000007.1"/>
</dbReference>
<keyword evidence="2" id="KW-1185">Reference proteome</keyword>
<evidence type="ECO:0000313" key="1">
    <source>
        <dbReference type="EMBL" id="PPK84563.1"/>
    </source>
</evidence>
<sequence length="208" mass="24174">MEIHTIIFDLGNVLIGWQPRALFERVFDTKEEVDHFLQNVATLEWNEKQDAGRTIEEGTRELIAQHPEFEREIRIYYDRWTETITGPIEGTVEILKELKASGKYRLLALTNWSHELFPWARETFDFLELFESIMVSGEVELQKPDPAIYRLLHETYDLKAYGGCVFIDDSLRNVEAARKEGLDTIRFESPKQLREELVARGVGLGGSR</sequence>
<dbReference type="InterPro" id="IPR023214">
    <property type="entry name" value="HAD_sf"/>
</dbReference>
<dbReference type="Proteomes" id="UP000237662">
    <property type="component" value="Unassembled WGS sequence"/>
</dbReference>
<dbReference type="InterPro" id="IPR023198">
    <property type="entry name" value="PGP-like_dom2"/>
</dbReference>
<organism evidence="1 2">
    <name type="scientific">Neolewinella xylanilytica</name>
    <dbReference type="NCBI Taxonomy" id="1514080"/>
    <lineage>
        <taxon>Bacteria</taxon>
        <taxon>Pseudomonadati</taxon>
        <taxon>Bacteroidota</taxon>
        <taxon>Saprospiria</taxon>
        <taxon>Saprospirales</taxon>
        <taxon>Lewinellaceae</taxon>
        <taxon>Neolewinella</taxon>
    </lineage>
</organism>
<dbReference type="InterPro" id="IPR036412">
    <property type="entry name" value="HAD-like_sf"/>
</dbReference>
<reference evidence="1 2" key="1">
    <citation type="submission" date="2018-02" db="EMBL/GenBank/DDBJ databases">
        <title>Genomic Encyclopedia of Archaeal and Bacterial Type Strains, Phase II (KMG-II): from individual species to whole genera.</title>
        <authorList>
            <person name="Goeker M."/>
        </authorList>
    </citation>
    <scope>NUCLEOTIDE SEQUENCE [LARGE SCALE GENOMIC DNA]</scope>
    <source>
        <strain evidence="1 2">DSM 29526</strain>
    </source>
</reference>
<dbReference type="NCBIfam" id="TIGR01509">
    <property type="entry name" value="HAD-SF-IA-v3"/>
    <property type="match status" value="1"/>
</dbReference>
<dbReference type="Pfam" id="PF00702">
    <property type="entry name" value="Hydrolase"/>
    <property type="match status" value="1"/>
</dbReference>
<dbReference type="InterPro" id="IPR006439">
    <property type="entry name" value="HAD-SF_hydro_IA"/>
</dbReference>
<dbReference type="SUPFAM" id="SSF56784">
    <property type="entry name" value="HAD-like"/>
    <property type="match status" value="1"/>
</dbReference>
<dbReference type="Gene3D" id="1.10.150.240">
    <property type="entry name" value="Putative phosphatase, domain 2"/>
    <property type="match status" value="1"/>
</dbReference>
<evidence type="ECO:0000313" key="2">
    <source>
        <dbReference type="Proteomes" id="UP000237662"/>
    </source>
</evidence>
<protein>
    <submittedName>
        <fullName evidence="1">2-haloacid dehalogenase</fullName>
    </submittedName>
</protein>
<dbReference type="CDD" id="cd02603">
    <property type="entry name" value="HAD_sEH-N_like"/>
    <property type="match status" value="1"/>
</dbReference>
<dbReference type="SFLD" id="SFLDG01129">
    <property type="entry name" value="C1.5:_HAD__Beta-PGM__Phosphata"/>
    <property type="match status" value="1"/>
</dbReference>
<gene>
    <name evidence="1" type="ORF">CLV84_3725</name>
</gene>
<dbReference type="PANTHER" id="PTHR43611">
    <property type="entry name" value="ALPHA-D-GLUCOSE 1-PHOSPHATE PHOSPHATASE"/>
    <property type="match status" value="1"/>
</dbReference>